<gene>
    <name evidence="1" type="ORF">MGAL_10B077450</name>
</gene>
<dbReference type="Proteomes" id="UP000596742">
    <property type="component" value="Unassembled WGS sequence"/>
</dbReference>
<comment type="caution">
    <text evidence="1">The sequence shown here is derived from an EMBL/GenBank/DDBJ whole genome shotgun (WGS) entry which is preliminary data.</text>
</comment>
<accession>A0A8B6BN32</accession>
<protein>
    <submittedName>
        <fullName evidence="1">Uncharacterized protein</fullName>
    </submittedName>
</protein>
<feature type="non-terminal residue" evidence="1">
    <location>
        <position position="158"/>
    </location>
</feature>
<organism evidence="1 2">
    <name type="scientific">Mytilus galloprovincialis</name>
    <name type="common">Mediterranean mussel</name>
    <dbReference type="NCBI Taxonomy" id="29158"/>
    <lineage>
        <taxon>Eukaryota</taxon>
        <taxon>Metazoa</taxon>
        <taxon>Spiralia</taxon>
        <taxon>Lophotrochozoa</taxon>
        <taxon>Mollusca</taxon>
        <taxon>Bivalvia</taxon>
        <taxon>Autobranchia</taxon>
        <taxon>Pteriomorphia</taxon>
        <taxon>Mytilida</taxon>
        <taxon>Mytiloidea</taxon>
        <taxon>Mytilidae</taxon>
        <taxon>Mytilinae</taxon>
        <taxon>Mytilus</taxon>
    </lineage>
</organism>
<dbReference type="AlphaFoldDB" id="A0A8B6BN32"/>
<evidence type="ECO:0000313" key="2">
    <source>
        <dbReference type="Proteomes" id="UP000596742"/>
    </source>
</evidence>
<sequence length="158" mass="18105">VHFCLSFPLKCPEPAQWALRANGNCADPSKYFCLKNDLIKGYSENCTRSDFQQPGRKAVLRGGIDAEFCSKERYQPFPIRFYTNVSTHCLFLKSFCHEDGQVVYDHGNRNADITCRCDFRRGYDFLIKPNNTCFCKPPQEDCSCYLTTCSNTSHILSP</sequence>
<reference evidence="1" key="1">
    <citation type="submission" date="2018-11" db="EMBL/GenBank/DDBJ databases">
        <authorList>
            <person name="Alioto T."/>
            <person name="Alioto T."/>
        </authorList>
    </citation>
    <scope>NUCLEOTIDE SEQUENCE</scope>
</reference>
<evidence type="ECO:0000313" key="1">
    <source>
        <dbReference type="EMBL" id="VDH92744.1"/>
    </source>
</evidence>
<dbReference type="EMBL" id="UYJE01000380">
    <property type="protein sequence ID" value="VDH92744.1"/>
    <property type="molecule type" value="Genomic_DNA"/>
</dbReference>
<keyword evidence="2" id="KW-1185">Reference proteome</keyword>
<dbReference type="OrthoDB" id="6049407at2759"/>
<proteinExistence type="predicted"/>
<feature type="non-terminal residue" evidence="1">
    <location>
        <position position="1"/>
    </location>
</feature>
<name>A0A8B6BN32_MYTGA</name>